<dbReference type="EMBL" id="VWOX01000001">
    <property type="protein sequence ID" value="KAA5546941.1"/>
    <property type="molecule type" value="Genomic_DNA"/>
</dbReference>
<dbReference type="RefSeq" id="WP_150074049.1">
    <property type="nucleotide sequence ID" value="NZ_VWOX01000001.1"/>
</dbReference>
<evidence type="ECO:0000313" key="2">
    <source>
        <dbReference type="EMBL" id="KAA5546941.1"/>
    </source>
</evidence>
<gene>
    <name evidence="2" type="ORF">FYK55_00510</name>
</gene>
<organism evidence="2 3">
    <name type="scientific">Roseiconus nitratireducens</name>
    <dbReference type="NCBI Taxonomy" id="2605748"/>
    <lineage>
        <taxon>Bacteria</taxon>
        <taxon>Pseudomonadati</taxon>
        <taxon>Planctomycetota</taxon>
        <taxon>Planctomycetia</taxon>
        <taxon>Pirellulales</taxon>
        <taxon>Pirellulaceae</taxon>
        <taxon>Roseiconus</taxon>
    </lineage>
</organism>
<reference evidence="2 3" key="1">
    <citation type="submission" date="2019-08" db="EMBL/GenBank/DDBJ databases">
        <authorList>
            <person name="Dhanesh K."/>
            <person name="Kumar G."/>
            <person name="Sasikala C."/>
            <person name="Venkata Ramana C."/>
        </authorList>
    </citation>
    <scope>NUCLEOTIDE SEQUENCE [LARGE SCALE GENOMIC DNA]</scope>
    <source>
        <strain evidence="2 3">JC645</strain>
    </source>
</reference>
<dbReference type="AlphaFoldDB" id="A0A5M6DHE1"/>
<dbReference type="Proteomes" id="UP000324479">
    <property type="component" value="Unassembled WGS sequence"/>
</dbReference>
<proteinExistence type="predicted"/>
<evidence type="ECO:0000313" key="3">
    <source>
        <dbReference type="Proteomes" id="UP000324479"/>
    </source>
</evidence>
<evidence type="ECO:0000256" key="1">
    <source>
        <dbReference type="SAM" id="Phobius"/>
    </source>
</evidence>
<feature type="transmembrane region" description="Helical" evidence="1">
    <location>
        <begin position="69"/>
        <end position="90"/>
    </location>
</feature>
<keyword evidence="3" id="KW-1185">Reference proteome</keyword>
<protein>
    <submittedName>
        <fullName evidence="2">Uncharacterized protein</fullName>
    </submittedName>
</protein>
<keyword evidence="1" id="KW-0812">Transmembrane</keyword>
<name>A0A5M6DHE1_9BACT</name>
<sequence length="98" mass="11010">MNQLQANNIESAFYYSDHNFAYLTTKVWIPIGENQQASLVRVSDPEFTLTSEFEAAGVPWSVADDSPTLWILCFGTALIVAMGCIGRVIIAQRRNRRI</sequence>
<comment type="caution">
    <text evidence="2">The sequence shown here is derived from an EMBL/GenBank/DDBJ whole genome shotgun (WGS) entry which is preliminary data.</text>
</comment>
<keyword evidence="1" id="KW-1133">Transmembrane helix</keyword>
<keyword evidence="1" id="KW-0472">Membrane</keyword>
<accession>A0A5M6DHE1</accession>